<dbReference type="OrthoDB" id="8019813at2"/>
<reference evidence="2 3" key="2">
    <citation type="submission" date="2020-01" db="EMBL/GenBank/DDBJ databases">
        <title>Microvirga sp. nov., an arsenate reduction bacterium isolated from Tibet hotspring sediments.</title>
        <authorList>
            <person name="Xian W.-D."/>
            <person name="Li W.-J."/>
        </authorList>
    </citation>
    <scope>NUCLEOTIDE SEQUENCE [LARGE SCALE GENOMIC DNA]</scope>
    <source>
        <strain evidence="2 3">KCTC 23863</strain>
    </source>
</reference>
<keyword evidence="1" id="KW-0732">Signal</keyword>
<evidence type="ECO:0000313" key="3">
    <source>
        <dbReference type="Proteomes" id="UP000436483"/>
    </source>
</evidence>
<feature type="signal peptide" evidence="1">
    <location>
        <begin position="1"/>
        <end position="20"/>
    </location>
</feature>
<comment type="caution">
    <text evidence="2">The sequence shown here is derived from an EMBL/GenBank/DDBJ whole genome shotgun (WGS) entry which is preliminary data.</text>
</comment>
<accession>A0A7X3SNJ5</accession>
<evidence type="ECO:0000313" key="2">
    <source>
        <dbReference type="EMBL" id="MXQ11104.1"/>
    </source>
</evidence>
<gene>
    <name evidence="2" type="ORF">GR328_06480</name>
</gene>
<name>A0A7X3SNJ5_9HYPH</name>
<dbReference type="EMBL" id="WURB01000003">
    <property type="protein sequence ID" value="MXQ11104.1"/>
    <property type="molecule type" value="Genomic_DNA"/>
</dbReference>
<proteinExistence type="predicted"/>
<keyword evidence="3" id="KW-1185">Reference proteome</keyword>
<feature type="chain" id="PRO_5030552136" evidence="1">
    <location>
        <begin position="21"/>
        <end position="83"/>
    </location>
</feature>
<protein>
    <submittedName>
        <fullName evidence="2">Uncharacterized protein</fullName>
    </submittedName>
</protein>
<organism evidence="2 3">
    <name type="scientific">Microvirga makkahensis</name>
    <dbReference type="NCBI Taxonomy" id="1128670"/>
    <lineage>
        <taxon>Bacteria</taxon>
        <taxon>Pseudomonadati</taxon>
        <taxon>Pseudomonadota</taxon>
        <taxon>Alphaproteobacteria</taxon>
        <taxon>Hyphomicrobiales</taxon>
        <taxon>Methylobacteriaceae</taxon>
        <taxon>Microvirga</taxon>
    </lineage>
</organism>
<evidence type="ECO:0000256" key="1">
    <source>
        <dbReference type="SAM" id="SignalP"/>
    </source>
</evidence>
<reference evidence="2 3" key="1">
    <citation type="submission" date="2019-12" db="EMBL/GenBank/DDBJ databases">
        <authorList>
            <person name="Yuan C.-G."/>
        </authorList>
    </citation>
    <scope>NUCLEOTIDE SEQUENCE [LARGE SCALE GENOMIC DNA]</scope>
    <source>
        <strain evidence="2 3">KCTC 23863</strain>
    </source>
</reference>
<sequence length="83" mass="8889">MMRQAALASSLLILVGPALAEQCRIPDPRPGQPLQVPSTCKDVVRLKQQKAEALKSEPGAIDLGNGTTVRIGGRVRVETGWSR</sequence>
<dbReference type="RefSeq" id="WP_160883695.1">
    <property type="nucleotide sequence ID" value="NZ_WURB01000003.1"/>
</dbReference>
<dbReference type="AlphaFoldDB" id="A0A7X3SNJ5"/>
<dbReference type="Proteomes" id="UP000436483">
    <property type="component" value="Unassembled WGS sequence"/>
</dbReference>